<dbReference type="AlphaFoldDB" id="A0AAV7UC54"/>
<reference evidence="2" key="1">
    <citation type="journal article" date="2022" name="bioRxiv">
        <title>Sequencing and chromosome-scale assembly of the giantPleurodeles waltlgenome.</title>
        <authorList>
            <person name="Brown T."/>
            <person name="Elewa A."/>
            <person name="Iarovenko S."/>
            <person name="Subramanian E."/>
            <person name="Araus A.J."/>
            <person name="Petzold A."/>
            <person name="Susuki M."/>
            <person name="Suzuki K.-i.T."/>
            <person name="Hayashi T."/>
            <person name="Toyoda A."/>
            <person name="Oliveira C."/>
            <person name="Osipova E."/>
            <person name="Leigh N.D."/>
            <person name="Simon A."/>
            <person name="Yun M.H."/>
        </authorList>
    </citation>
    <scope>NUCLEOTIDE SEQUENCE</scope>
    <source>
        <strain evidence="2">20211129_DDA</strain>
        <tissue evidence="2">Liver</tissue>
    </source>
</reference>
<evidence type="ECO:0000313" key="2">
    <source>
        <dbReference type="EMBL" id="KAJ1186682.1"/>
    </source>
</evidence>
<protein>
    <submittedName>
        <fullName evidence="2">Uncharacterized protein</fullName>
    </submittedName>
</protein>
<name>A0AAV7UC54_PLEWA</name>
<accession>A0AAV7UC54</accession>
<dbReference type="Proteomes" id="UP001066276">
    <property type="component" value="Chromosome 3_1"/>
</dbReference>
<feature type="region of interest" description="Disordered" evidence="1">
    <location>
        <begin position="18"/>
        <end position="48"/>
    </location>
</feature>
<proteinExistence type="predicted"/>
<gene>
    <name evidence="2" type="ORF">NDU88_003463</name>
</gene>
<dbReference type="EMBL" id="JANPWB010000005">
    <property type="protein sequence ID" value="KAJ1186682.1"/>
    <property type="molecule type" value="Genomic_DNA"/>
</dbReference>
<evidence type="ECO:0000313" key="3">
    <source>
        <dbReference type="Proteomes" id="UP001066276"/>
    </source>
</evidence>
<keyword evidence="3" id="KW-1185">Reference proteome</keyword>
<evidence type="ECO:0000256" key="1">
    <source>
        <dbReference type="SAM" id="MobiDB-lite"/>
    </source>
</evidence>
<organism evidence="2 3">
    <name type="scientific">Pleurodeles waltl</name>
    <name type="common">Iberian ribbed newt</name>
    <dbReference type="NCBI Taxonomy" id="8319"/>
    <lineage>
        <taxon>Eukaryota</taxon>
        <taxon>Metazoa</taxon>
        <taxon>Chordata</taxon>
        <taxon>Craniata</taxon>
        <taxon>Vertebrata</taxon>
        <taxon>Euteleostomi</taxon>
        <taxon>Amphibia</taxon>
        <taxon>Batrachia</taxon>
        <taxon>Caudata</taxon>
        <taxon>Salamandroidea</taxon>
        <taxon>Salamandridae</taxon>
        <taxon>Pleurodelinae</taxon>
        <taxon>Pleurodeles</taxon>
    </lineage>
</organism>
<sequence>MCHATAALLQRVVANRHRAQLPSGPAAPGPPSVHSRHPRPSVGCSAAGRTTYREGGLITGRRSHHTGAAAVIQASLHTGHLSDPPQCVVRLLHDVGDRSRCWEQRTAPSMTTTSVAVSIIRSIQLQYQQVAINDHSSRNVKELIPFFVLGPKYNYRFSAYTGMT</sequence>
<comment type="caution">
    <text evidence="2">The sequence shown here is derived from an EMBL/GenBank/DDBJ whole genome shotgun (WGS) entry which is preliminary data.</text>
</comment>